<keyword evidence="7" id="KW-1185">Reference proteome</keyword>
<comment type="subunit">
    <text evidence="4">Homotetramer.</text>
</comment>
<evidence type="ECO:0000256" key="3">
    <source>
        <dbReference type="ARBA" id="ARBA00022777"/>
    </source>
</evidence>
<comment type="function">
    <text evidence="4">Uses inorganic polyphosphate (polyP) as a donor to convert GDP to GTP or ADP to ATP.</text>
</comment>
<evidence type="ECO:0000256" key="1">
    <source>
        <dbReference type="ARBA" id="ARBA00009924"/>
    </source>
</evidence>
<dbReference type="PANTHER" id="PTHR34383">
    <property type="entry name" value="POLYPHOSPHATE:AMP PHOSPHOTRANSFERASE-RELATED"/>
    <property type="match status" value="1"/>
</dbReference>
<reference evidence="6 7" key="1">
    <citation type="submission" date="2015-02" db="EMBL/GenBank/DDBJ databases">
        <title>Draft genome sequences of ten Microbacterium spp. with emphasis on heavy metal contaminated environments.</title>
        <authorList>
            <person name="Corretto E."/>
        </authorList>
    </citation>
    <scope>NUCLEOTIDE SEQUENCE [LARGE SCALE GENOMIC DNA]</scope>
    <source>
        <strain evidence="6 7">DSM 8608</strain>
    </source>
</reference>
<dbReference type="EMBL" id="JYJA01000037">
    <property type="protein sequence ID" value="KJL41623.1"/>
    <property type="molecule type" value="Genomic_DNA"/>
</dbReference>
<comment type="similarity">
    <text evidence="1 4">Belongs to the polyphosphate kinase 2 (PPK2) family. Class I subfamily.</text>
</comment>
<dbReference type="AlphaFoldDB" id="A0A0M2HBZ5"/>
<keyword evidence="2 4" id="KW-0808">Transferase</keyword>
<evidence type="ECO:0000259" key="5">
    <source>
        <dbReference type="Pfam" id="PF03976"/>
    </source>
</evidence>
<gene>
    <name evidence="6" type="ORF">RS82_02853</name>
</gene>
<dbReference type="Proteomes" id="UP000034098">
    <property type="component" value="Unassembled WGS sequence"/>
</dbReference>
<dbReference type="GO" id="GO:0008976">
    <property type="term" value="F:polyphosphate kinase activity"/>
    <property type="evidence" value="ECO:0007669"/>
    <property type="project" value="UniProtKB-UniRule"/>
</dbReference>
<evidence type="ECO:0000313" key="7">
    <source>
        <dbReference type="Proteomes" id="UP000034098"/>
    </source>
</evidence>
<dbReference type="PATRIC" id="fig|69370.6.peg.2899"/>
<sequence>MHIPRRERTPCPRAGWTRYASAVTKKSAKKSSVKRLNKRLYKAELERLQTELVEMQQWVASSGNRVLVLFEGRDAAGKGGAIKRVMEYLNPRHARVVALPKPSKKERGQWYFQRYIERLPTAGEIVLMDRSWYNRAGVERVLGYCTEEKYQEFLRQAPVVEHLLIEDGIILIKYWFSVSDDEQQARFASRVGDPMRRWKLSPTDLESILRWEDYSRAKDAMFAATDTKESPWWTVESDDKRSARLNVISHLLSAIPHGRLELDEVSIPDRPDGDGYERPPADQFNYVPDIAADLSAAKSKKAA</sequence>
<dbReference type="InterPro" id="IPR016898">
    <property type="entry name" value="Polyphosphate_phosphotransfera"/>
</dbReference>
<dbReference type="Gene3D" id="3.40.50.300">
    <property type="entry name" value="P-loop containing nucleotide triphosphate hydrolases"/>
    <property type="match status" value="1"/>
</dbReference>
<evidence type="ECO:0000256" key="2">
    <source>
        <dbReference type="ARBA" id="ARBA00022679"/>
    </source>
</evidence>
<evidence type="ECO:0000256" key="4">
    <source>
        <dbReference type="RuleBase" id="RU369062"/>
    </source>
</evidence>
<dbReference type="PIRSF" id="PIRSF028756">
    <property type="entry name" value="PPK2_prd"/>
    <property type="match status" value="1"/>
</dbReference>
<dbReference type="EC" id="2.7.4.-" evidence="4"/>
<feature type="domain" description="Polyphosphate kinase-2-related" evidence="5">
    <location>
        <begin position="36"/>
        <end position="257"/>
    </location>
</feature>
<accession>A0A0M2HBZ5</accession>
<dbReference type="NCBIfam" id="TIGR03707">
    <property type="entry name" value="PPK2_P_aer"/>
    <property type="match status" value="1"/>
</dbReference>
<dbReference type="InterPro" id="IPR022486">
    <property type="entry name" value="PPK2_PA0141"/>
</dbReference>
<comment type="caution">
    <text evidence="6">The sequence shown here is derived from an EMBL/GenBank/DDBJ whole genome shotgun (WGS) entry which is preliminary data.</text>
</comment>
<proteinExistence type="inferred from homology"/>
<evidence type="ECO:0000313" key="6">
    <source>
        <dbReference type="EMBL" id="KJL41623.1"/>
    </source>
</evidence>
<dbReference type="InterPro" id="IPR022488">
    <property type="entry name" value="PPK2-related"/>
</dbReference>
<dbReference type="SUPFAM" id="SSF52540">
    <property type="entry name" value="P-loop containing nucleoside triphosphate hydrolases"/>
    <property type="match status" value="1"/>
</dbReference>
<protein>
    <recommendedName>
        <fullName evidence="4">ADP/GDP-polyphosphate phosphotransferase</fullName>
        <ecNumber evidence="4">2.7.4.-</ecNumber>
    </recommendedName>
    <alternativeName>
        <fullName evidence="4">Polyphosphate kinase PPK2</fullName>
    </alternativeName>
</protein>
<dbReference type="InterPro" id="IPR027417">
    <property type="entry name" value="P-loop_NTPase"/>
</dbReference>
<organism evidence="6 7">
    <name type="scientific">Microbacterium trichothecenolyticum</name>
    <name type="common">Aureobacterium trichothecenolyticum</name>
    <dbReference type="NCBI Taxonomy" id="69370"/>
    <lineage>
        <taxon>Bacteria</taxon>
        <taxon>Bacillati</taxon>
        <taxon>Actinomycetota</taxon>
        <taxon>Actinomycetes</taxon>
        <taxon>Micrococcales</taxon>
        <taxon>Microbacteriaceae</taxon>
        <taxon>Microbacterium</taxon>
    </lineage>
</organism>
<dbReference type="Pfam" id="PF03976">
    <property type="entry name" value="PPK2"/>
    <property type="match status" value="1"/>
</dbReference>
<dbReference type="GO" id="GO:0006793">
    <property type="term" value="P:phosphorus metabolic process"/>
    <property type="evidence" value="ECO:0007669"/>
    <property type="project" value="InterPro"/>
</dbReference>
<keyword evidence="3 4" id="KW-0418">Kinase</keyword>
<dbReference type="PANTHER" id="PTHR34383:SF1">
    <property type="entry name" value="ADP-POLYPHOSPHATE PHOSPHOTRANSFERASE"/>
    <property type="match status" value="1"/>
</dbReference>
<name>A0A0M2HBZ5_MICTR</name>